<keyword evidence="5" id="KW-1185">Reference proteome</keyword>
<dbReference type="WBParaSite" id="HPLM_0001401801-mRNA-1">
    <property type="protein sequence ID" value="HPLM_0001401801-mRNA-1"/>
    <property type="gene ID" value="HPLM_0001401801"/>
</dbReference>
<evidence type="ECO:0000313" key="6">
    <source>
        <dbReference type="WBParaSite" id="HPLM_0001401801-mRNA-1"/>
    </source>
</evidence>
<dbReference type="EMBL" id="UZAF01018414">
    <property type="protein sequence ID" value="VDO51481.1"/>
    <property type="molecule type" value="Genomic_DNA"/>
</dbReference>
<dbReference type="CDD" id="cd18118">
    <property type="entry name" value="ATP-synt_V_A-type_beta_N"/>
    <property type="match status" value="1"/>
</dbReference>
<dbReference type="PANTHER" id="PTHR43389:SF4">
    <property type="entry name" value="V-TYPE PROTON ATPASE SUBUNIT B"/>
    <property type="match status" value="1"/>
</dbReference>
<sequence length="122" mass="13596">MFTSKGHCTWAFIMDRLFPAYQTVYAVTGPLLVMKNVKFPVFGEIVRITLRDGTNRMGQVLETSGEKAVVQKIAIFSGAGLPHNEIAGQIVRQAGKFFCVLKFQAPVIRYCDTSAGLRSHHY</sequence>
<dbReference type="AlphaFoldDB" id="A0A158QQ51"/>
<dbReference type="STRING" id="6290.A0A158QQ51"/>
<feature type="domain" description="ATPase F1/V1/A1 complex alpha/beta subunit N-terminal" evidence="3">
    <location>
        <begin position="24"/>
        <end position="71"/>
    </location>
</feature>
<keyword evidence="1" id="KW-0813">Transport</keyword>
<reference evidence="6" key="1">
    <citation type="submission" date="2016-04" db="UniProtKB">
        <authorList>
            <consortium name="WormBaseParasite"/>
        </authorList>
    </citation>
    <scope>IDENTIFICATION</scope>
</reference>
<dbReference type="InterPro" id="IPR022879">
    <property type="entry name" value="V-ATPase_su_B/beta"/>
</dbReference>
<dbReference type="PANTHER" id="PTHR43389">
    <property type="entry name" value="V-TYPE PROTON ATPASE SUBUNIT B"/>
    <property type="match status" value="1"/>
</dbReference>
<dbReference type="InterPro" id="IPR004100">
    <property type="entry name" value="ATPase_F1/V1/A1_a/bsu_N"/>
</dbReference>
<evidence type="ECO:0000313" key="4">
    <source>
        <dbReference type="EMBL" id="VDO51481.1"/>
    </source>
</evidence>
<dbReference type="GO" id="GO:0046961">
    <property type="term" value="F:proton-transporting ATPase activity, rotational mechanism"/>
    <property type="evidence" value="ECO:0007669"/>
    <property type="project" value="TreeGrafter"/>
</dbReference>
<accession>A0A158QQ51</accession>
<keyword evidence="2" id="KW-0406">Ion transport</keyword>
<evidence type="ECO:0000259" key="3">
    <source>
        <dbReference type="Pfam" id="PF02874"/>
    </source>
</evidence>
<evidence type="ECO:0000256" key="2">
    <source>
        <dbReference type="ARBA" id="ARBA00023065"/>
    </source>
</evidence>
<dbReference type="GO" id="GO:0046034">
    <property type="term" value="P:ATP metabolic process"/>
    <property type="evidence" value="ECO:0007669"/>
    <property type="project" value="InterPro"/>
</dbReference>
<gene>
    <name evidence="4" type="ORF">HPLM_LOCUS14010</name>
</gene>
<evidence type="ECO:0000256" key="1">
    <source>
        <dbReference type="ARBA" id="ARBA00022448"/>
    </source>
</evidence>
<proteinExistence type="predicted"/>
<evidence type="ECO:0000313" key="5">
    <source>
        <dbReference type="Proteomes" id="UP000268014"/>
    </source>
</evidence>
<dbReference type="Pfam" id="PF02874">
    <property type="entry name" value="ATP-synt_ab_N"/>
    <property type="match status" value="1"/>
</dbReference>
<dbReference type="OrthoDB" id="5869084at2759"/>
<reference evidence="4 5" key="2">
    <citation type="submission" date="2018-11" db="EMBL/GenBank/DDBJ databases">
        <authorList>
            <consortium name="Pathogen Informatics"/>
        </authorList>
    </citation>
    <scope>NUCLEOTIDE SEQUENCE [LARGE SCALE GENOMIC DNA]</scope>
    <source>
        <strain evidence="4 5">MHpl1</strain>
    </source>
</reference>
<name>A0A158QQ51_HAEPC</name>
<dbReference type="Gene3D" id="3.40.50.12240">
    <property type="match status" value="1"/>
</dbReference>
<dbReference type="Proteomes" id="UP000268014">
    <property type="component" value="Unassembled WGS sequence"/>
</dbReference>
<organism evidence="6">
    <name type="scientific">Haemonchus placei</name>
    <name type="common">Barber's pole worm</name>
    <dbReference type="NCBI Taxonomy" id="6290"/>
    <lineage>
        <taxon>Eukaryota</taxon>
        <taxon>Metazoa</taxon>
        <taxon>Ecdysozoa</taxon>
        <taxon>Nematoda</taxon>
        <taxon>Chromadorea</taxon>
        <taxon>Rhabditida</taxon>
        <taxon>Rhabditina</taxon>
        <taxon>Rhabditomorpha</taxon>
        <taxon>Strongyloidea</taxon>
        <taxon>Trichostrongylidae</taxon>
        <taxon>Haemonchus</taxon>
    </lineage>
</organism>
<dbReference type="GO" id="GO:0007035">
    <property type="term" value="P:vacuolar acidification"/>
    <property type="evidence" value="ECO:0007669"/>
    <property type="project" value="TreeGrafter"/>
</dbReference>
<protein>
    <submittedName>
        <fullName evidence="6">ATP-synt_ab_N domain-containing protein</fullName>
    </submittedName>
</protein>